<sequence>MAKAFFQSIENSAHNDRLPLAEVVENLSFNEQGLIPVIAQDVSSKAVLMQAWMNSTALDRTLATGRMVYWSRSRNCFWEKGATSGHTQTLVSMSFDCDGDVILCQVNQQGAACHTGRPSCFYLAVKPEQGEVVVIGEAS</sequence>
<comment type="subcellular location">
    <subcellularLocation>
        <location evidence="11">Cytoplasm</location>
    </subcellularLocation>
</comment>
<dbReference type="GO" id="GO:0008270">
    <property type="term" value="F:zinc ion binding"/>
    <property type="evidence" value="ECO:0007669"/>
    <property type="project" value="UniProtKB-UniRule"/>
</dbReference>
<dbReference type="SUPFAM" id="SSF141734">
    <property type="entry name" value="HisI-like"/>
    <property type="match status" value="1"/>
</dbReference>
<dbReference type="FunFam" id="3.10.20.810:FF:000001">
    <property type="entry name" value="Histidine biosynthesis bifunctional protein HisIE"/>
    <property type="match status" value="1"/>
</dbReference>
<evidence type="ECO:0000256" key="10">
    <source>
        <dbReference type="ARBA" id="ARBA00023102"/>
    </source>
</evidence>
<dbReference type="RefSeq" id="WP_019620191.1">
    <property type="nucleotide sequence ID" value="NZ_AP014545.1"/>
</dbReference>
<dbReference type="EMBL" id="AP014545">
    <property type="protein sequence ID" value="BBB27008.1"/>
    <property type="molecule type" value="Genomic_DNA"/>
</dbReference>
<dbReference type="GO" id="GO:0000105">
    <property type="term" value="P:L-histidine biosynthetic process"/>
    <property type="evidence" value="ECO:0007669"/>
    <property type="project" value="UniProtKB-UniRule"/>
</dbReference>
<comment type="subunit">
    <text evidence="11">Homodimer.</text>
</comment>
<feature type="domain" description="Phosphoribosyl-AMP cyclohydrolase" evidence="12">
    <location>
        <begin position="49"/>
        <end position="122"/>
    </location>
</feature>
<evidence type="ECO:0000256" key="5">
    <source>
        <dbReference type="ARBA" id="ARBA00007731"/>
    </source>
</evidence>
<evidence type="ECO:0000256" key="3">
    <source>
        <dbReference type="ARBA" id="ARBA00005169"/>
    </source>
</evidence>
<feature type="binding site" evidence="11">
    <location>
        <position position="120"/>
    </location>
    <ligand>
        <name>Zn(2+)</name>
        <dbReference type="ChEBI" id="CHEBI:29105"/>
        <note>ligand shared between dimeric partners</note>
    </ligand>
</feature>
<evidence type="ECO:0000256" key="7">
    <source>
        <dbReference type="ARBA" id="ARBA00022490"/>
    </source>
</evidence>
<comment type="catalytic activity">
    <reaction evidence="2">
        <text>1-(5-phospho-beta-D-ribosyl)-ATP + H2O = 1-(5-phospho-beta-D-ribosyl)-5'-AMP + diphosphate + H(+)</text>
        <dbReference type="Rhea" id="RHEA:22828"/>
        <dbReference type="ChEBI" id="CHEBI:15377"/>
        <dbReference type="ChEBI" id="CHEBI:15378"/>
        <dbReference type="ChEBI" id="CHEBI:33019"/>
        <dbReference type="ChEBI" id="CHEBI:59457"/>
        <dbReference type="ChEBI" id="CHEBI:73183"/>
        <dbReference type="EC" id="3.6.1.31"/>
    </reaction>
</comment>
<dbReference type="InterPro" id="IPR002496">
    <property type="entry name" value="PRib_AMP_CycHydrolase_dom"/>
</dbReference>
<dbReference type="UniPathway" id="UPA00031">
    <property type="reaction ID" value="UER00008"/>
</dbReference>
<name>A0A7R6PCQ9_9GAMM</name>
<comment type="similarity">
    <text evidence="6">In the N-terminal section; belongs to the PRA-CH family.</text>
</comment>
<evidence type="ECO:0000256" key="8">
    <source>
        <dbReference type="ARBA" id="ARBA00022605"/>
    </source>
</evidence>
<dbReference type="InterPro" id="IPR026660">
    <property type="entry name" value="PRA-CH"/>
</dbReference>
<evidence type="ECO:0000256" key="1">
    <source>
        <dbReference type="ARBA" id="ARBA00000024"/>
    </source>
</evidence>
<comment type="cofactor">
    <cofactor evidence="11">
        <name>Zn(2+)</name>
        <dbReference type="ChEBI" id="CHEBI:29105"/>
    </cofactor>
    <text evidence="11">Binds 1 zinc ion per subunit.</text>
</comment>
<dbReference type="KEGG" id="ajp:AMJAP_2419"/>
<dbReference type="Proteomes" id="UP000595663">
    <property type="component" value="Chromosome"/>
</dbReference>
<evidence type="ECO:0000259" key="12">
    <source>
        <dbReference type="Pfam" id="PF01502"/>
    </source>
</evidence>
<proteinExistence type="inferred from homology"/>
<keyword evidence="11" id="KW-0479">Metal-binding</keyword>
<evidence type="ECO:0000256" key="11">
    <source>
        <dbReference type="HAMAP-Rule" id="MF_01021"/>
    </source>
</evidence>
<dbReference type="InterPro" id="IPR038019">
    <property type="entry name" value="PRib_AMP_CycHydrolase_sf"/>
</dbReference>
<dbReference type="HAMAP" id="MF_01021">
    <property type="entry name" value="HisI"/>
    <property type="match status" value="1"/>
</dbReference>
<dbReference type="Gene3D" id="3.10.20.810">
    <property type="entry name" value="Phosphoribosyl-AMP cyclohydrolase"/>
    <property type="match status" value="1"/>
</dbReference>
<keyword evidence="7 11" id="KW-0963">Cytoplasm</keyword>
<evidence type="ECO:0000256" key="4">
    <source>
        <dbReference type="ARBA" id="ARBA00005204"/>
    </source>
</evidence>
<dbReference type="NCBIfam" id="NF000768">
    <property type="entry name" value="PRK00051.1"/>
    <property type="match status" value="1"/>
</dbReference>
<evidence type="ECO:0000313" key="13">
    <source>
        <dbReference type="EMBL" id="BBB27008.1"/>
    </source>
</evidence>
<evidence type="ECO:0000256" key="6">
    <source>
        <dbReference type="ARBA" id="ARBA00008299"/>
    </source>
</evidence>
<feature type="binding site" evidence="11">
    <location>
        <position position="96"/>
    </location>
    <ligand>
        <name>Mg(2+)</name>
        <dbReference type="ChEBI" id="CHEBI:18420"/>
    </ligand>
</feature>
<keyword evidence="10 11" id="KW-0368">Histidine biosynthesis</keyword>
<keyword evidence="14" id="KW-1185">Reference proteome</keyword>
<comment type="pathway">
    <text evidence="3 11">Amino-acid biosynthesis; L-histidine biosynthesis; L-histidine from 5-phospho-alpha-D-ribose 1-diphosphate: step 3/9.</text>
</comment>
<comment type="similarity">
    <text evidence="5">In the C-terminal section; belongs to the PRA-PH family.</text>
</comment>
<feature type="binding site" evidence="11">
    <location>
        <position position="100"/>
    </location>
    <ligand>
        <name>Mg(2+)</name>
        <dbReference type="ChEBI" id="CHEBI:18420"/>
    </ligand>
</feature>
<dbReference type="GO" id="GO:0004636">
    <property type="term" value="F:phosphoribosyl-ATP diphosphatase activity"/>
    <property type="evidence" value="ECO:0007669"/>
    <property type="project" value="UniProtKB-EC"/>
</dbReference>
<reference evidence="13 14" key="1">
    <citation type="journal article" date="2008" name="Int. J. Syst. Evol. Microbiol.">
        <title>Amphritea japonica sp. nov. and Amphritea balenae sp. nov., isolated from the sediment adjacent to sperm whale carcasses off Kagoshima, Japan.</title>
        <authorList>
            <person name="Miyazaki M."/>
            <person name="Nogi Y."/>
            <person name="Fujiwara Y."/>
            <person name="Kawato M."/>
            <person name="Nagahama T."/>
            <person name="Kubokawa K."/>
            <person name="Horikoshi K."/>
        </authorList>
    </citation>
    <scope>NUCLEOTIDE SEQUENCE [LARGE SCALE GENOMIC DNA]</scope>
    <source>
        <strain evidence="13 14">ATCC BAA-1530</strain>
    </source>
</reference>
<feature type="binding site" evidence="11">
    <location>
        <position position="98"/>
    </location>
    <ligand>
        <name>Mg(2+)</name>
        <dbReference type="ChEBI" id="CHEBI:18420"/>
    </ligand>
</feature>
<dbReference type="OrthoDB" id="9795769at2"/>
<dbReference type="PANTHER" id="PTHR42945">
    <property type="entry name" value="HISTIDINE BIOSYNTHESIS BIFUNCTIONAL PROTEIN"/>
    <property type="match status" value="1"/>
</dbReference>
<protein>
    <recommendedName>
        <fullName evidence="11">Phosphoribosyl-AMP cyclohydrolase</fullName>
        <shortName evidence="11">PRA-CH</shortName>
        <ecNumber evidence="11">3.5.4.19</ecNumber>
    </recommendedName>
</protein>
<dbReference type="AlphaFoldDB" id="A0A7R6PCQ9"/>
<evidence type="ECO:0000313" key="14">
    <source>
        <dbReference type="Proteomes" id="UP000595663"/>
    </source>
</evidence>
<feature type="binding site" evidence="11">
    <location>
        <position position="113"/>
    </location>
    <ligand>
        <name>Zn(2+)</name>
        <dbReference type="ChEBI" id="CHEBI:29105"/>
        <note>ligand shared between dimeric partners</note>
    </ligand>
</feature>
<organism evidence="13 14">
    <name type="scientific">Amphritea japonica ATCC BAA-1530</name>
    <dbReference type="NCBI Taxonomy" id="1278309"/>
    <lineage>
        <taxon>Bacteria</taxon>
        <taxon>Pseudomonadati</taxon>
        <taxon>Pseudomonadota</taxon>
        <taxon>Gammaproteobacteria</taxon>
        <taxon>Oceanospirillales</taxon>
        <taxon>Oceanospirillaceae</taxon>
        <taxon>Amphritea</taxon>
    </lineage>
</organism>
<dbReference type="GO" id="GO:0004635">
    <property type="term" value="F:phosphoribosyl-AMP cyclohydrolase activity"/>
    <property type="evidence" value="ECO:0007669"/>
    <property type="project" value="UniProtKB-UniRule"/>
</dbReference>
<comment type="pathway">
    <text evidence="4">Amino-acid biosynthesis; L-histidine biosynthesis; L-histidine from 5-phospho-alpha-D-ribose 1-diphosphate: step 2/9.</text>
</comment>
<accession>A0A7R6PCQ9</accession>
<keyword evidence="8 11" id="KW-0028">Amino-acid biosynthesis</keyword>
<comment type="similarity">
    <text evidence="11">Belongs to the PRA-CH family.</text>
</comment>
<feature type="binding site" evidence="11">
    <location>
        <position position="97"/>
    </location>
    <ligand>
        <name>Zn(2+)</name>
        <dbReference type="ChEBI" id="CHEBI:29105"/>
        <note>ligand shared between dimeric partners</note>
    </ligand>
</feature>
<dbReference type="EC" id="3.5.4.19" evidence="11"/>
<dbReference type="GO" id="GO:0000287">
    <property type="term" value="F:magnesium ion binding"/>
    <property type="evidence" value="ECO:0007669"/>
    <property type="project" value="UniProtKB-UniRule"/>
</dbReference>
<keyword evidence="11" id="KW-0862">Zinc</keyword>
<comment type="catalytic activity">
    <reaction evidence="1 11">
        <text>1-(5-phospho-beta-D-ribosyl)-5'-AMP + H2O = 1-(5-phospho-beta-D-ribosyl)-5-[(5-phospho-beta-D-ribosylamino)methylideneamino]imidazole-4-carboxamide</text>
        <dbReference type="Rhea" id="RHEA:20049"/>
        <dbReference type="ChEBI" id="CHEBI:15377"/>
        <dbReference type="ChEBI" id="CHEBI:58435"/>
        <dbReference type="ChEBI" id="CHEBI:59457"/>
        <dbReference type="EC" id="3.5.4.19"/>
    </reaction>
</comment>
<gene>
    <name evidence="11" type="primary">hisI</name>
    <name evidence="13" type="ORF">AMJAP_2419</name>
</gene>
<evidence type="ECO:0000256" key="9">
    <source>
        <dbReference type="ARBA" id="ARBA00022801"/>
    </source>
</evidence>
<comment type="function">
    <text evidence="11">Catalyzes the hydrolysis of the adenine ring of phosphoribosyl-AMP.</text>
</comment>
<dbReference type="GO" id="GO:0005737">
    <property type="term" value="C:cytoplasm"/>
    <property type="evidence" value="ECO:0007669"/>
    <property type="project" value="UniProtKB-SubCell"/>
</dbReference>
<comment type="cofactor">
    <cofactor evidence="11">
        <name>Mg(2+)</name>
        <dbReference type="ChEBI" id="CHEBI:18420"/>
    </cofactor>
    <text evidence="11">Binds 1 Mg(2+) ion per subunit.</text>
</comment>
<dbReference type="Pfam" id="PF01502">
    <property type="entry name" value="PRA-CH"/>
    <property type="match status" value="1"/>
</dbReference>
<evidence type="ECO:0000256" key="2">
    <source>
        <dbReference type="ARBA" id="ARBA00001460"/>
    </source>
</evidence>
<dbReference type="PANTHER" id="PTHR42945:SF1">
    <property type="entry name" value="HISTIDINE BIOSYNTHESIS BIFUNCTIONAL PROTEIN HIS7"/>
    <property type="match status" value="1"/>
</dbReference>
<keyword evidence="9 11" id="KW-0378">Hydrolase</keyword>
<keyword evidence="11" id="KW-0460">Magnesium</keyword>